<evidence type="ECO:0000313" key="2">
    <source>
        <dbReference type="Proteomes" id="UP000199022"/>
    </source>
</evidence>
<organism evidence="1 2">
    <name type="scientific">Klenkia taihuensis</name>
    <dbReference type="NCBI Taxonomy" id="1225127"/>
    <lineage>
        <taxon>Bacteria</taxon>
        <taxon>Bacillati</taxon>
        <taxon>Actinomycetota</taxon>
        <taxon>Actinomycetes</taxon>
        <taxon>Geodermatophilales</taxon>
        <taxon>Geodermatophilaceae</taxon>
        <taxon>Klenkia</taxon>
    </lineage>
</organism>
<proteinExistence type="predicted"/>
<keyword evidence="2" id="KW-1185">Reference proteome</keyword>
<reference evidence="2" key="1">
    <citation type="submission" date="2016-10" db="EMBL/GenBank/DDBJ databases">
        <authorList>
            <person name="Varghese N."/>
            <person name="Submissions S."/>
        </authorList>
    </citation>
    <scope>NUCLEOTIDE SEQUENCE [LARGE SCALE GENOMIC DNA]</scope>
    <source>
        <strain evidence="2">DSM 45962</strain>
    </source>
</reference>
<gene>
    <name evidence="1" type="ORF">SAMN05661030_0821</name>
</gene>
<evidence type="ECO:0000313" key="1">
    <source>
        <dbReference type="EMBL" id="SFC37880.1"/>
    </source>
</evidence>
<dbReference type="AlphaFoldDB" id="A0A1I1IXC8"/>
<name>A0A1I1IXC8_9ACTN</name>
<dbReference type="EMBL" id="FOMD01000001">
    <property type="protein sequence ID" value="SFC37880.1"/>
    <property type="molecule type" value="Genomic_DNA"/>
</dbReference>
<accession>A0A1I1IXC8</accession>
<dbReference type="Proteomes" id="UP000199022">
    <property type="component" value="Unassembled WGS sequence"/>
</dbReference>
<sequence length="77" mass="8801">MAVYLLYRRGEQTPEAVEYRWGPSEEDLSSRVVLDPRDPTAWPTVGGDHAQMPMVVRAVIRRLRATGTWPERGVVQH</sequence>
<protein>
    <submittedName>
        <fullName evidence="1">Uncharacterized protein</fullName>
    </submittedName>
</protein>